<accession>A0A930RDS3</accession>
<gene>
    <name evidence="1" type="ORF">HXO88_06515</name>
</gene>
<dbReference type="InterPro" id="IPR046733">
    <property type="entry name" value="DUF6625"/>
</dbReference>
<evidence type="ECO:0000313" key="2">
    <source>
        <dbReference type="Proteomes" id="UP000721045"/>
    </source>
</evidence>
<protein>
    <submittedName>
        <fullName evidence="1">Uncharacterized protein</fullName>
    </submittedName>
</protein>
<proteinExistence type="predicted"/>
<dbReference type="AlphaFoldDB" id="A0A930RDS3"/>
<sequence>MKDKKCLLIVPYFGKFNNYYQLFLNSIANLQSFDFLIVTDDKRKFINPQNVTCLYMSFEDLKERIAQKMGFSYPLSHPQKLCDYRPVYGEIFDDYVKNYQYWGFCDIDCIYGDLDKLVAPLMEEHYDKIFNLGHLTLIKNDLANNKLYKKFINPQNGESPIFSTEVGMKFDEEYGEYSINRQFVRESKSIYSHQLGADIYTKANRFYLHDYDFQTNKHQLIKEENLFVYSNGKVFNIQVSDDQIVRQEFAYIHLQKRLMTVAIELSSKEYKIIGNRFEPLEIPLNEITTTNYKDIRKQSFTNHYLKLRFKNLKTKIKRYIKHNTK</sequence>
<dbReference type="Proteomes" id="UP000721045">
    <property type="component" value="Unassembled WGS sequence"/>
</dbReference>
<dbReference type="EMBL" id="JABZYP010000024">
    <property type="protein sequence ID" value="MBF1713367.1"/>
    <property type="molecule type" value="Genomic_DNA"/>
</dbReference>
<evidence type="ECO:0000313" key="1">
    <source>
        <dbReference type="EMBL" id="MBF1713367.1"/>
    </source>
</evidence>
<comment type="caution">
    <text evidence="1">The sequence shown here is derived from an EMBL/GenBank/DDBJ whole genome shotgun (WGS) entry which is preliminary data.</text>
</comment>
<name>A0A930RDS3_STRIT</name>
<organism evidence="1 2">
    <name type="scientific">Streptococcus intermedius</name>
    <dbReference type="NCBI Taxonomy" id="1338"/>
    <lineage>
        <taxon>Bacteria</taxon>
        <taxon>Bacillati</taxon>
        <taxon>Bacillota</taxon>
        <taxon>Bacilli</taxon>
        <taxon>Lactobacillales</taxon>
        <taxon>Streptococcaceae</taxon>
        <taxon>Streptococcus</taxon>
        <taxon>Streptococcus anginosus group</taxon>
    </lineage>
</organism>
<reference evidence="1" key="1">
    <citation type="submission" date="2020-04" db="EMBL/GenBank/DDBJ databases">
        <title>Deep metagenomics examines the oral microbiome during advanced dental caries in children, revealing novel taxa and co-occurrences with host molecules.</title>
        <authorList>
            <person name="Baker J.L."/>
            <person name="Morton J.T."/>
            <person name="Dinis M."/>
            <person name="Alvarez R."/>
            <person name="Tran N.C."/>
            <person name="Knight R."/>
            <person name="Edlund A."/>
        </authorList>
    </citation>
    <scope>NUCLEOTIDE SEQUENCE</scope>
    <source>
        <strain evidence="1">JCVI_23_bin.22</strain>
    </source>
</reference>
<dbReference type="Pfam" id="PF20330">
    <property type="entry name" value="DUF6625"/>
    <property type="match status" value="1"/>
</dbReference>